<evidence type="ECO:0000256" key="4">
    <source>
        <dbReference type="ARBA" id="ARBA00023136"/>
    </source>
</evidence>
<dbReference type="Proteomes" id="UP000722485">
    <property type="component" value="Unassembled WGS sequence"/>
</dbReference>
<proteinExistence type="inferred from homology"/>
<dbReference type="InterPro" id="IPR052337">
    <property type="entry name" value="SAT4-like"/>
</dbReference>
<comment type="similarity">
    <text evidence="5">Belongs to the SAT4 family.</text>
</comment>
<evidence type="ECO:0000256" key="2">
    <source>
        <dbReference type="ARBA" id="ARBA00022692"/>
    </source>
</evidence>
<protein>
    <recommendedName>
        <fullName evidence="7">Rhodopsin domain-containing protein</fullName>
    </recommendedName>
</protein>
<keyword evidence="3 6" id="KW-1133">Transmembrane helix</keyword>
<name>A0A9P5HID9_9HYPO</name>
<keyword evidence="9" id="KW-1185">Reference proteome</keyword>
<evidence type="ECO:0000256" key="3">
    <source>
        <dbReference type="ARBA" id="ARBA00022989"/>
    </source>
</evidence>
<dbReference type="OrthoDB" id="5401779at2759"/>
<evidence type="ECO:0000259" key="7">
    <source>
        <dbReference type="Pfam" id="PF20684"/>
    </source>
</evidence>
<evidence type="ECO:0000313" key="8">
    <source>
        <dbReference type="EMBL" id="KAF7551731.1"/>
    </source>
</evidence>
<dbReference type="EMBL" id="JAANBB010000072">
    <property type="protein sequence ID" value="KAF7551731.1"/>
    <property type="molecule type" value="Genomic_DNA"/>
</dbReference>
<feature type="transmembrane region" description="Helical" evidence="6">
    <location>
        <begin position="21"/>
        <end position="41"/>
    </location>
</feature>
<dbReference type="AlphaFoldDB" id="A0A9P5HID9"/>
<accession>A0A9P5HID9</accession>
<dbReference type="InterPro" id="IPR049326">
    <property type="entry name" value="Rhodopsin_dom_fungi"/>
</dbReference>
<comment type="subcellular location">
    <subcellularLocation>
        <location evidence="1">Membrane</location>
        <topology evidence="1">Multi-pass membrane protein</topology>
    </subcellularLocation>
</comment>
<comment type="caution">
    <text evidence="8">The sequence shown here is derived from an EMBL/GenBank/DDBJ whole genome shotgun (WGS) entry which is preliminary data.</text>
</comment>
<dbReference type="PANTHER" id="PTHR33048:SF129">
    <property type="entry name" value="INTEGRAL MEMBRANE PROTEIN-RELATED"/>
    <property type="match status" value="1"/>
</dbReference>
<evidence type="ECO:0000256" key="6">
    <source>
        <dbReference type="SAM" id="Phobius"/>
    </source>
</evidence>
<evidence type="ECO:0000256" key="1">
    <source>
        <dbReference type="ARBA" id="ARBA00004141"/>
    </source>
</evidence>
<sequence>MAMLAVLFHINPSVIYRSVTVGVGVAIFAYTLVLCIITGAPCNPLKAGTTKCLENVALSQAVLNIVSDFAVVAVPIPTIHGLNFTLKQKISVGCILALGSGVVICSIARLPYVLLLDKTDDVTYTEAILGVWSLVEVNLGIICACAMRLKRLVMTYLPQLGLFSSRSRDAASGSWGKGLRLDKNEGQHSYQLHSIQKGYDDTASDSRDIHVYRSYNVDVEGTSGRVGSTDKIIN</sequence>
<feature type="transmembrane region" description="Helical" evidence="6">
    <location>
        <begin position="127"/>
        <end position="147"/>
    </location>
</feature>
<feature type="transmembrane region" description="Helical" evidence="6">
    <location>
        <begin position="94"/>
        <end position="115"/>
    </location>
</feature>
<reference evidence="8" key="1">
    <citation type="submission" date="2020-03" db="EMBL/GenBank/DDBJ databases">
        <title>Draft Genome Sequence of Cylindrodendrum hubeiense.</title>
        <authorList>
            <person name="Buettner E."/>
            <person name="Kellner H."/>
        </authorList>
    </citation>
    <scope>NUCLEOTIDE SEQUENCE</scope>
    <source>
        <strain evidence="8">IHI 201604</strain>
    </source>
</reference>
<dbReference type="PANTHER" id="PTHR33048">
    <property type="entry name" value="PTH11-LIKE INTEGRAL MEMBRANE PROTEIN (AFU_ORTHOLOGUE AFUA_5G11245)"/>
    <property type="match status" value="1"/>
</dbReference>
<evidence type="ECO:0000256" key="5">
    <source>
        <dbReference type="ARBA" id="ARBA00038359"/>
    </source>
</evidence>
<evidence type="ECO:0000313" key="9">
    <source>
        <dbReference type="Proteomes" id="UP000722485"/>
    </source>
</evidence>
<keyword evidence="4 6" id="KW-0472">Membrane</keyword>
<gene>
    <name evidence="8" type="ORF">G7Z17_g4811</name>
</gene>
<keyword evidence="2 6" id="KW-0812">Transmembrane</keyword>
<dbReference type="GO" id="GO:0016020">
    <property type="term" value="C:membrane"/>
    <property type="evidence" value="ECO:0007669"/>
    <property type="project" value="UniProtKB-SubCell"/>
</dbReference>
<organism evidence="8 9">
    <name type="scientific">Cylindrodendrum hubeiense</name>
    <dbReference type="NCBI Taxonomy" id="595255"/>
    <lineage>
        <taxon>Eukaryota</taxon>
        <taxon>Fungi</taxon>
        <taxon>Dikarya</taxon>
        <taxon>Ascomycota</taxon>
        <taxon>Pezizomycotina</taxon>
        <taxon>Sordariomycetes</taxon>
        <taxon>Hypocreomycetidae</taxon>
        <taxon>Hypocreales</taxon>
        <taxon>Nectriaceae</taxon>
        <taxon>Cylindrodendrum</taxon>
    </lineage>
</organism>
<feature type="domain" description="Rhodopsin" evidence="7">
    <location>
        <begin position="7"/>
        <end position="153"/>
    </location>
</feature>
<feature type="transmembrane region" description="Helical" evidence="6">
    <location>
        <begin position="61"/>
        <end position="82"/>
    </location>
</feature>
<dbReference type="Pfam" id="PF20684">
    <property type="entry name" value="Fung_rhodopsin"/>
    <property type="match status" value="1"/>
</dbReference>